<evidence type="ECO:0000259" key="8">
    <source>
        <dbReference type="Pfam" id="PF01636"/>
    </source>
</evidence>
<name>A0ABW0QVB2_9BACL</name>
<dbReference type="PANTHER" id="PTHR21310">
    <property type="entry name" value="AMINOGLYCOSIDE PHOSPHOTRANSFERASE-RELATED-RELATED"/>
    <property type="match status" value="1"/>
</dbReference>
<dbReference type="NCBIfam" id="NF033068">
    <property type="entry name" value="APH_3p"/>
    <property type="match status" value="1"/>
</dbReference>
<dbReference type="RefSeq" id="WP_378110586.1">
    <property type="nucleotide sequence ID" value="NZ_JBHSNC010000012.1"/>
</dbReference>
<dbReference type="SUPFAM" id="SSF56112">
    <property type="entry name" value="Protein kinase-like (PK-like)"/>
    <property type="match status" value="1"/>
</dbReference>
<evidence type="ECO:0000256" key="3">
    <source>
        <dbReference type="ARBA" id="ARBA00022741"/>
    </source>
</evidence>
<keyword evidence="6 7" id="KW-0046">Antibiotic resistance</keyword>
<keyword evidence="4 7" id="KW-0418">Kinase</keyword>
<evidence type="ECO:0000256" key="2">
    <source>
        <dbReference type="ARBA" id="ARBA00022679"/>
    </source>
</evidence>
<evidence type="ECO:0000256" key="4">
    <source>
        <dbReference type="ARBA" id="ARBA00022777"/>
    </source>
</evidence>
<dbReference type="CDD" id="cd05150">
    <property type="entry name" value="APH"/>
    <property type="match status" value="1"/>
</dbReference>
<keyword evidence="5 7" id="KW-0067">ATP-binding</keyword>
<dbReference type="Gene3D" id="3.30.200.20">
    <property type="entry name" value="Phosphorylase Kinase, domain 1"/>
    <property type="match status" value="1"/>
</dbReference>
<dbReference type="Proteomes" id="UP001596108">
    <property type="component" value="Unassembled WGS sequence"/>
</dbReference>
<dbReference type="InterPro" id="IPR024165">
    <property type="entry name" value="Kan/Strep_kinase"/>
</dbReference>
<keyword evidence="2 7" id="KW-0808">Transferase</keyword>
<evidence type="ECO:0000313" key="9">
    <source>
        <dbReference type="EMBL" id="MFC5528725.1"/>
    </source>
</evidence>
<comment type="caution">
    <text evidence="9">The sequence shown here is derived from an EMBL/GenBank/DDBJ whole genome shotgun (WGS) entry which is preliminary data.</text>
</comment>
<organism evidence="9 10">
    <name type="scientific">Cohnella yongneupensis</name>
    <dbReference type="NCBI Taxonomy" id="425006"/>
    <lineage>
        <taxon>Bacteria</taxon>
        <taxon>Bacillati</taxon>
        <taxon>Bacillota</taxon>
        <taxon>Bacilli</taxon>
        <taxon>Bacillales</taxon>
        <taxon>Paenibacillaceae</taxon>
        <taxon>Cohnella</taxon>
    </lineage>
</organism>
<accession>A0ABW0QVB2</accession>
<dbReference type="InterPro" id="IPR011009">
    <property type="entry name" value="Kinase-like_dom_sf"/>
</dbReference>
<sequence length="266" mass="29957">MSGSGNIQQPLSERLKDLLSGCTFETNRVGHSGSAVYRVNGFKGGAAYLKISPSEWDTTLRSEMEALSWLSGKAPVPELLFYEQVNGMDYMLTSEVIGQDASREAHLSKPDQLVRLYAEGIKLLHSLPIEGCPLDQSLRHKLAEGERRVREGKVDEADLEEENEQRKPIDIYSQLLEKRPTHEDLVFTHGDYCLPNIIIDGNRIAGFIDLGRAGVADRYQDIALAIRSLRHNYGSDRYKSAFIEAYGIGELDEDKVDYYILLDELF</sequence>
<keyword evidence="10" id="KW-1185">Reference proteome</keyword>
<evidence type="ECO:0000256" key="6">
    <source>
        <dbReference type="ARBA" id="ARBA00023251"/>
    </source>
</evidence>
<gene>
    <name evidence="9" type="ORF">ACFPQ4_04555</name>
</gene>
<dbReference type="Gene3D" id="3.90.1200.10">
    <property type="match status" value="1"/>
</dbReference>
<protein>
    <submittedName>
        <fullName evidence="9">APH(3') family aminoglycoside O-phosphotransferase</fullName>
    </submittedName>
</protein>
<evidence type="ECO:0000256" key="5">
    <source>
        <dbReference type="ARBA" id="ARBA00022840"/>
    </source>
</evidence>
<dbReference type="InterPro" id="IPR002575">
    <property type="entry name" value="Aminoglycoside_PTrfase"/>
</dbReference>
<reference evidence="10" key="1">
    <citation type="journal article" date="2019" name="Int. J. Syst. Evol. Microbiol.">
        <title>The Global Catalogue of Microorganisms (GCM) 10K type strain sequencing project: providing services to taxonomists for standard genome sequencing and annotation.</title>
        <authorList>
            <consortium name="The Broad Institute Genomics Platform"/>
            <consortium name="The Broad Institute Genome Sequencing Center for Infectious Disease"/>
            <person name="Wu L."/>
            <person name="Ma J."/>
        </authorList>
    </citation>
    <scope>NUCLEOTIDE SEQUENCE [LARGE SCALE GENOMIC DNA]</scope>
    <source>
        <strain evidence="10">CGMCC 1.18578</strain>
    </source>
</reference>
<dbReference type="InterPro" id="IPR051678">
    <property type="entry name" value="AGP_Transferase"/>
</dbReference>
<dbReference type="PANTHER" id="PTHR21310:SF41">
    <property type="entry name" value="3'-PHOSPHOTRANSFERASE, PUTATIVE-RELATED"/>
    <property type="match status" value="1"/>
</dbReference>
<dbReference type="PIRSF" id="PIRSF000706">
    <property type="entry name" value="Kanamycin_kin"/>
    <property type="match status" value="1"/>
</dbReference>
<comment type="similarity">
    <text evidence="1 7">Belongs to the aminoglycoside phosphotransferase family.</text>
</comment>
<dbReference type="EMBL" id="JBHSNC010000012">
    <property type="protein sequence ID" value="MFC5528725.1"/>
    <property type="molecule type" value="Genomic_DNA"/>
</dbReference>
<evidence type="ECO:0000256" key="1">
    <source>
        <dbReference type="ARBA" id="ARBA00006219"/>
    </source>
</evidence>
<proteinExistence type="inferred from homology"/>
<evidence type="ECO:0000313" key="10">
    <source>
        <dbReference type="Proteomes" id="UP001596108"/>
    </source>
</evidence>
<keyword evidence="3 7" id="KW-0547">Nucleotide-binding</keyword>
<dbReference type="Pfam" id="PF01636">
    <property type="entry name" value="APH"/>
    <property type="match status" value="1"/>
</dbReference>
<evidence type="ECO:0000256" key="7">
    <source>
        <dbReference type="PIRNR" id="PIRNR000706"/>
    </source>
</evidence>
<feature type="domain" description="Aminoglycoside phosphotransferase" evidence="8">
    <location>
        <begin position="33"/>
        <end position="251"/>
    </location>
</feature>